<dbReference type="Proteomes" id="UP000662931">
    <property type="component" value="Chromosome 2"/>
</dbReference>
<dbReference type="OrthoDB" id="3995328at2759"/>
<dbReference type="RefSeq" id="XP_038778224.1">
    <property type="nucleotide sequence ID" value="XM_038922296.1"/>
</dbReference>
<accession>A0A875S4G4</accession>
<protein>
    <submittedName>
        <fullName evidence="1">Uncharacterized protein</fullName>
    </submittedName>
</protein>
<sequence length="167" mass="19243">MPPTIDRLLLNDIWLDQPHAPSKLQSDLDVPALLETTLDVVEKIATLRSRAAKVSIIREIRTYIYDIVIFARNHRFVVGGIPTFVLEDFIQFVQVYATINGYDYVIPEMVKLAAYKLLPLRIKMLKDPYNEPSMFYGSDPELVKQIVDKMDTRIIVEDILNRVQPPV</sequence>
<proteinExistence type="predicted"/>
<reference evidence="1" key="1">
    <citation type="submission" date="2020-10" db="EMBL/GenBank/DDBJ databases">
        <authorList>
            <person name="Roach M.J.R."/>
        </authorList>
    </citation>
    <scope>NUCLEOTIDE SEQUENCE</scope>
    <source>
        <strain evidence="1">CBS 1945</strain>
    </source>
</reference>
<keyword evidence="2" id="KW-1185">Reference proteome</keyword>
<dbReference type="Gene3D" id="1.10.8.80">
    <property type="entry name" value="Magnesium chelatase subunit I, C-Terminal domain"/>
    <property type="match status" value="1"/>
</dbReference>
<dbReference type="EMBL" id="CP064813">
    <property type="protein sequence ID" value="QPG74659.1"/>
    <property type="molecule type" value="Genomic_DNA"/>
</dbReference>
<evidence type="ECO:0000313" key="2">
    <source>
        <dbReference type="Proteomes" id="UP000662931"/>
    </source>
</evidence>
<dbReference type="GeneID" id="62195392"/>
<dbReference type="KEGG" id="bnn:FOA43_001991"/>
<name>A0A875S4G4_EENNA</name>
<gene>
    <name evidence="1" type="ORF">FOA43_001991</name>
</gene>
<evidence type="ECO:0000313" key="1">
    <source>
        <dbReference type="EMBL" id="QPG74659.1"/>
    </source>
</evidence>
<dbReference type="AlphaFoldDB" id="A0A875S4G4"/>
<organism evidence="1 2">
    <name type="scientific">Eeniella nana</name>
    <name type="common">Yeast</name>
    <name type="synonym">Brettanomyces nanus</name>
    <dbReference type="NCBI Taxonomy" id="13502"/>
    <lineage>
        <taxon>Eukaryota</taxon>
        <taxon>Fungi</taxon>
        <taxon>Dikarya</taxon>
        <taxon>Ascomycota</taxon>
        <taxon>Saccharomycotina</taxon>
        <taxon>Pichiomycetes</taxon>
        <taxon>Pichiales</taxon>
        <taxon>Pichiaceae</taxon>
        <taxon>Brettanomyces</taxon>
    </lineage>
</organism>